<dbReference type="EMBL" id="LR134343">
    <property type="protein sequence ID" value="VEG13958.1"/>
    <property type="molecule type" value="Genomic_DNA"/>
</dbReference>
<dbReference type="RefSeq" id="WP_126331548.1">
    <property type="nucleotide sequence ID" value="NZ_LR134343.1"/>
</dbReference>
<accession>A0A3S4T0H0</accession>
<name>A0A3S4T0H0_9GAMM</name>
<sequence length="209" mass="24134">MEKSLKLKTNNAVNLMGINFNSFSSSSGWAGYFYTPDLTGLHEIKQASQLVETFFNINDFFMISALSYNKNKNIFDLNPDDPDDHRDILKNRLFGESYKKAIDYGFLQESNEMFFLESEQGILAQMLRLDFDSSVFLEFCEVLMAYYFSPVIGQECFLINPKLGIALYPHDDHGYGCISLNNTDEEKRLLVDFLKFCAQNDSFEVFIEQ</sequence>
<evidence type="ECO:0000313" key="1">
    <source>
        <dbReference type="EMBL" id="VEG13958.1"/>
    </source>
</evidence>
<gene>
    <name evidence="1" type="ORF">NCTC10297_01941</name>
</gene>
<evidence type="ECO:0008006" key="3">
    <source>
        <dbReference type="Google" id="ProtNLM"/>
    </source>
</evidence>
<organism evidence="1 2">
    <name type="scientific">Moraxella cuniculi</name>
    <dbReference type="NCBI Taxonomy" id="34061"/>
    <lineage>
        <taxon>Bacteria</taxon>
        <taxon>Pseudomonadati</taxon>
        <taxon>Pseudomonadota</taxon>
        <taxon>Gammaproteobacteria</taxon>
        <taxon>Moraxellales</taxon>
        <taxon>Moraxellaceae</taxon>
        <taxon>Moraxella</taxon>
    </lineage>
</organism>
<dbReference type="KEGG" id="mcun:NCTC10297_01941"/>
<evidence type="ECO:0000313" key="2">
    <source>
        <dbReference type="Proteomes" id="UP000274100"/>
    </source>
</evidence>
<proteinExistence type="predicted"/>
<reference evidence="1 2" key="1">
    <citation type="submission" date="2018-12" db="EMBL/GenBank/DDBJ databases">
        <authorList>
            <consortium name="Pathogen Informatics"/>
        </authorList>
    </citation>
    <scope>NUCLEOTIDE SEQUENCE [LARGE SCALE GENOMIC DNA]</scope>
    <source>
        <strain evidence="1 2">NCTC10297</strain>
    </source>
</reference>
<protein>
    <recommendedName>
        <fullName evidence="3">DUF3885 domain-containing protein</fullName>
    </recommendedName>
</protein>
<dbReference type="Proteomes" id="UP000274100">
    <property type="component" value="Chromosome"/>
</dbReference>
<dbReference type="AlphaFoldDB" id="A0A3S4T0H0"/>
<dbReference type="OrthoDB" id="359344at2"/>